<evidence type="ECO:0000313" key="7">
    <source>
        <dbReference type="Proteomes" id="UP000003789"/>
    </source>
</evidence>
<dbReference type="PRINTS" id="PR00039">
    <property type="entry name" value="HTHLYSR"/>
</dbReference>
<dbReference type="CDD" id="cd05466">
    <property type="entry name" value="PBP2_LTTR_substrate"/>
    <property type="match status" value="1"/>
</dbReference>
<dbReference type="Gene3D" id="1.10.10.10">
    <property type="entry name" value="Winged helix-like DNA-binding domain superfamily/Winged helix DNA-binding domain"/>
    <property type="match status" value="1"/>
</dbReference>
<dbReference type="GO" id="GO:0003700">
    <property type="term" value="F:DNA-binding transcription factor activity"/>
    <property type="evidence" value="ECO:0007669"/>
    <property type="project" value="InterPro"/>
</dbReference>
<dbReference type="GO" id="GO:0000976">
    <property type="term" value="F:transcription cis-regulatory region binding"/>
    <property type="evidence" value="ECO:0007669"/>
    <property type="project" value="TreeGrafter"/>
</dbReference>
<dbReference type="SUPFAM" id="SSF53850">
    <property type="entry name" value="Periplasmic binding protein-like II"/>
    <property type="match status" value="1"/>
</dbReference>
<protein>
    <submittedName>
        <fullName evidence="6">Hypothetical LysR, Transcriptional regulator</fullName>
    </submittedName>
</protein>
<evidence type="ECO:0000256" key="4">
    <source>
        <dbReference type="ARBA" id="ARBA00023163"/>
    </source>
</evidence>
<dbReference type="Pfam" id="PF00126">
    <property type="entry name" value="HTH_1"/>
    <property type="match status" value="1"/>
</dbReference>
<dbReference type="InterPro" id="IPR005119">
    <property type="entry name" value="LysR_subst-bd"/>
</dbReference>
<dbReference type="PANTHER" id="PTHR30126:SF99">
    <property type="entry name" value="TRANSCRIPTIONAL REGULATOR LYSR FAMILY"/>
    <property type="match status" value="1"/>
</dbReference>
<keyword evidence="3" id="KW-0238">DNA-binding</keyword>
<gene>
    <name evidence="6" type="ORF">P3TCK_09268</name>
</gene>
<dbReference type="Gene3D" id="3.40.190.10">
    <property type="entry name" value="Periplasmic binding protein-like II"/>
    <property type="match status" value="2"/>
</dbReference>
<dbReference type="Proteomes" id="UP000003789">
    <property type="component" value="Unassembled WGS sequence"/>
</dbReference>
<keyword evidence="2" id="KW-0805">Transcription regulation</keyword>
<dbReference type="PANTHER" id="PTHR30126">
    <property type="entry name" value="HTH-TYPE TRANSCRIPTIONAL REGULATOR"/>
    <property type="match status" value="1"/>
</dbReference>
<dbReference type="HOGENOM" id="CLU_039613_6_1_6"/>
<evidence type="ECO:0000256" key="2">
    <source>
        <dbReference type="ARBA" id="ARBA00023015"/>
    </source>
</evidence>
<accession>Q1YX33</accession>
<dbReference type="SUPFAM" id="SSF46785">
    <property type="entry name" value="Winged helix' DNA-binding domain"/>
    <property type="match status" value="1"/>
</dbReference>
<evidence type="ECO:0000313" key="6">
    <source>
        <dbReference type="EMBL" id="EAS40849.1"/>
    </source>
</evidence>
<organism evidence="6 7">
    <name type="scientific">Photobacterium profundum 3TCK</name>
    <dbReference type="NCBI Taxonomy" id="314280"/>
    <lineage>
        <taxon>Bacteria</taxon>
        <taxon>Pseudomonadati</taxon>
        <taxon>Pseudomonadota</taxon>
        <taxon>Gammaproteobacteria</taxon>
        <taxon>Vibrionales</taxon>
        <taxon>Vibrionaceae</taxon>
        <taxon>Photobacterium</taxon>
    </lineage>
</organism>
<dbReference type="PROSITE" id="PS50931">
    <property type="entry name" value="HTH_LYSR"/>
    <property type="match status" value="1"/>
</dbReference>
<name>Q1YX33_9GAMM</name>
<dbReference type="InterPro" id="IPR036390">
    <property type="entry name" value="WH_DNA-bd_sf"/>
</dbReference>
<evidence type="ECO:0000256" key="1">
    <source>
        <dbReference type="ARBA" id="ARBA00009437"/>
    </source>
</evidence>
<keyword evidence="4" id="KW-0804">Transcription</keyword>
<reference evidence="6 7" key="1">
    <citation type="submission" date="2006-03" db="EMBL/GenBank/DDBJ databases">
        <authorList>
            <person name="Bartlett D.H."/>
            <person name="Valle G."/>
            <person name="Lauro F.M."/>
            <person name="Vezzi A."/>
            <person name="Simonato F."/>
            <person name="Eloe E."/>
            <person name="Vitulo N."/>
            <person name="Stratton T.K."/>
            <person name="D'angelo M."/>
            <person name="Ferriera S."/>
            <person name="Johnson J."/>
            <person name="Kravitz S."/>
            <person name="Beeson K."/>
            <person name="Sutton G."/>
            <person name="Rogers Y."/>
            <person name="Friedman R."/>
            <person name="Frazier M."/>
            <person name="Venter J.C."/>
        </authorList>
    </citation>
    <scope>NUCLEOTIDE SEQUENCE [LARGE SCALE GENOMIC DNA]</scope>
    <source>
        <strain evidence="6 7">3TCK</strain>
    </source>
</reference>
<dbReference type="Pfam" id="PF03466">
    <property type="entry name" value="LysR_substrate"/>
    <property type="match status" value="1"/>
</dbReference>
<sequence length="306" mass="35347">MITFPYDFNLTFENIMLNNQWLNTFITLVDVGHFTQTSEKLFMTQPGVSQHIKKLEDQVGTLLLHRIGKKFELTQAGEALYHFGRRRANEEAELLVSLKTDTPYAGDCRFGCSGSMAMFLYPKFLARQSEHTDLHISIEAAPDQRIINEVLNNNIDIGIITQHVISTELEQESLGHDALCLVVPHQYKNQKMTLVELNQLGFINHPNGEQYADQVLRANYKDDYQSIKQIKKSSYINQLNQILLPVSMGLGYTVLPRTTIEQFELQDSIAILPSDTIVNEEHFLIKKKFRQLPKRYQWFIDLIKKQ</sequence>
<dbReference type="InterPro" id="IPR000847">
    <property type="entry name" value="LysR_HTH_N"/>
</dbReference>
<dbReference type="AlphaFoldDB" id="Q1YX33"/>
<comment type="caution">
    <text evidence="6">The sequence shown here is derived from an EMBL/GenBank/DDBJ whole genome shotgun (WGS) entry which is preliminary data.</text>
</comment>
<feature type="domain" description="HTH lysR-type" evidence="5">
    <location>
        <begin position="17"/>
        <end position="74"/>
    </location>
</feature>
<dbReference type="EMBL" id="AAPH01000046">
    <property type="protein sequence ID" value="EAS40849.1"/>
    <property type="molecule type" value="Genomic_DNA"/>
</dbReference>
<proteinExistence type="inferred from homology"/>
<evidence type="ECO:0000256" key="3">
    <source>
        <dbReference type="ARBA" id="ARBA00023125"/>
    </source>
</evidence>
<evidence type="ECO:0000259" key="5">
    <source>
        <dbReference type="PROSITE" id="PS50931"/>
    </source>
</evidence>
<dbReference type="InterPro" id="IPR036388">
    <property type="entry name" value="WH-like_DNA-bd_sf"/>
</dbReference>
<comment type="similarity">
    <text evidence="1">Belongs to the LysR transcriptional regulatory family.</text>
</comment>